<accession>A0A430A6C7</accession>
<dbReference type="RefSeq" id="WP_126832123.1">
    <property type="nucleotide sequence ID" value="NZ_CBCRYB010000009.1"/>
</dbReference>
<evidence type="ECO:0000313" key="2">
    <source>
        <dbReference type="Proteomes" id="UP000287101"/>
    </source>
</evidence>
<protein>
    <submittedName>
        <fullName evidence="1">Uncharacterized protein</fullName>
    </submittedName>
</protein>
<dbReference type="InterPro" id="IPR051534">
    <property type="entry name" value="CBASS_pafABC_assoc_protein"/>
</dbReference>
<dbReference type="Proteomes" id="UP000287101">
    <property type="component" value="Unassembled WGS sequence"/>
</dbReference>
<dbReference type="EMBL" id="NGJY01000003">
    <property type="protein sequence ID" value="RSU02454.1"/>
    <property type="molecule type" value="Genomic_DNA"/>
</dbReference>
<proteinExistence type="predicted"/>
<name>A0A430A6C7_9ENTE</name>
<dbReference type="AlphaFoldDB" id="A0A430A6C7"/>
<dbReference type="PANTHER" id="PTHR34580">
    <property type="match status" value="1"/>
</dbReference>
<dbReference type="PANTHER" id="PTHR34580:SF1">
    <property type="entry name" value="PROTEIN PAFC"/>
    <property type="match status" value="1"/>
</dbReference>
<evidence type="ECO:0000313" key="1">
    <source>
        <dbReference type="EMBL" id="RSU02454.1"/>
    </source>
</evidence>
<gene>
    <name evidence="1" type="ORF">CBF31_08780</name>
</gene>
<dbReference type="PROSITE" id="PS52050">
    <property type="entry name" value="WYL"/>
    <property type="match status" value="1"/>
</dbReference>
<comment type="caution">
    <text evidence="1">The sequence shown here is derived from an EMBL/GenBank/DDBJ whole genome shotgun (WGS) entry which is preliminary data.</text>
</comment>
<sequence length="316" mass="36610">MNSQTRILELFLDLLNEKNLGTAEIAEHYAISPRTAQRDLEIIRDLCKDSELNYTLSNKTADKKYRLERHNEQLSLADATAILKIVLSVRALHKTEILRLVEQLSMSLTNSDRVLFSKISASERHGYRQVSHEQQLLEKIDLLLDLIEKNLGFTATYHHENKKNDRPILGVPLSLMFDQHYFYIRTYVDGKDTVINYRLDRLIDIKGRELDTRDKIRATVEDGDLRKRAPFMFSGRDTQVTFKFWGAKEIVEDKFPDATITFNPKDGAYDVKAYVYDTGVTYWLLSQGSQVKVTGPIGFKNKIIDEINKMQDLYHS</sequence>
<reference evidence="1 2" key="1">
    <citation type="submission" date="2017-05" db="EMBL/GenBank/DDBJ databases">
        <title>Vagococcus spp. assemblies.</title>
        <authorList>
            <person name="Gulvik C.A."/>
        </authorList>
    </citation>
    <scope>NUCLEOTIDE SEQUENCE [LARGE SCALE GENOMIC DNA]</scope>
    <source>
        <strain evidence="1 2">CCUG 41755</strain>
    </source>
</reference>
<dbReference type="OrthoDB" id="86031at2"/>
<keyword evidence="2" id="KW-1185">Reference proteome</keyword>
<organism evidence="1 2">
    <name type="scientific">Vagococcus fessus</name>
    <dbReference type="NCBI Taxonomy" id="120370"/>
    <lineage>
        <taxon>Bacteria</taxon>
        <taxon>Bacillati</taxon>
        <taxon>Bacillota</taxon>
        <taxon>Bacilli</taxon>
        <taxon>Lactobacillales</taxon>
        <taxon>Enterococcaceae</taxon>
        <taxon>Vagococcus</taxon>
    </lineage>
</organism>